<name>A0AAC8WAE9_9LACO</name>
<protein>
    <recommendedName>
        <fullName evidence="5">DUF1146 domain-containing protein</fullName>
    </recommendedName>
</protein>
<accession>A0AAC8WAE9</accession>
<evidence type="ECO:0008006" key="5">
    <source>
        <dbReference type="Google" id="ProtNLM"/>
    </source>
</evidence>
<dbReference type="Pfam" id="PF06612">
    <property type="entry name" value="DUF1146"/>
    <property type="match status" value="1"/>
</dbReference>
<dbReference type="RefSeq" id="WP_051961112.1">
    <property type="nucleotide sequence ID" value="NZ_CP012920.1"/>
</dbReference>
<evidence type="ECO:0000313" key="3">
    <source>
        <dbReference type="EMBL" id="ALJ32080.1"/>
    </source>
</evidence>
<keyword evidence="1" id="KW-0472">Membrane</keyword>
<dbReference type="Proteomes" id="UP000067203">
    <property type="component" value="Chromosome"/>
</dbReference>
<sequence length="121" mass="14284">MLLNIKKEVCIFYADLFLYINKKQINKYLVKIRKTKSIFYVIVAIKNGDIMESSNINSFLDLAVQLFFIGLAFWSLNDIHLERYVKMHINQYRILIILLSICIGYVSGSFFIWIINITINH</sequence>
<evidence type="ECO:0000313" key="4">
    <source>
        <dbReference type="Proteomes" id="UP000067203"/>
    </source>
</evidence>
<dbReference type="EMBL" id="CP012920">
    <property type="protein sequence ID" value="ALJ32080.1"/>
    <property type="molecule type" value="Genomic_DNA"/>
</dbReference>
<dbReference type="EMBL" id="CP012920">
    <property type="protein sequence ID" value="ALJ30725.1"/>
    <property type="molecule type" value="Genomic_DNA"/>
</dbReference>
<reference evidence="2 4" key="2">
    <citation type="journal article" date="2016" name="PeerJ">
        <title>Genome sequencing and analysis of the first complete genome of Lactobacillus kunkeei strain MP2, an Apis mellifera gut isolate.</title>
        <authorList>
            <person name="Asenjo F."/>
            <person name="Olmos A."/>
            <person name="Henriquez-Piskulich P."/>
            <person name="Polanco V."/>
            <person name="Aldea P."/>
            <person name="Ugalde J.A."/>
            <person name="Trombert A.N."/>
        </authorList>
    </citation>
    <scope>NUCLEOTIDE SEQUENCE [LARGE SCALE GENOMIC DNA]</scope>
    <source>
        <strain evidence="2 4">MP2</strain>
    </source>
</reference>
<dbReference type="InterPro" id="IPR009526">
    <property type="entry name" value="DUF1146"/>
</dbReference>
<evidence type="ECO:0000313" key="2">
    <source>
        <dbReference type="EMBL" id="ALJ30725.1"/>
    </source>
</evidence>
<dbReference type="AlphaFoldDB" id="A0AAC8WAE9"/>
<keyword evidence="1" id="KW-0812">Transmembrane</keyword>
<organism evidence="2 4">
    <name type="scientific">Apilactobacillus kunkeei</name>
    <dbReference type="NCBI Taxonomy" id="148814"/>
    <lineage>
        <taxon>Bacteria</taxon>
        <taxon>Bacillati</taxon>
        <taxon>Bacillota</taxon>
        <taxon>Bacilli</taxon>
        <taxon>Lactobacillales</taxon>
        <taxon>Lactobacillaceae</taxon>
        <taxon>Apilactobacillus</taxon>
    </lineage>
</organism>
<dbReference type="KEGG" id="lku:APS55_00055"/>
<feature type="transmembrane region" description="Helical" evidence="1">
    <location>
        <begin position="94"/>
        <end position="115"/>
    </location>
</feature>
<gene>
    <name evidence="2" type="ORF">APS55_00055</name>
    <name evidence="3" type="ORF">APS55_07630</name>
</gene>
<proteinExistence type="predicted"/>
<dbReference type="KEGG" id="lku:APS55_07630"/>
<feature type="transmembrane region" description="Helical" evidence="1">
    <location>
        <begin position="56"/>
        <end position="74"/>
    </location>
</feature>
<reference evidence="4" key="1">
    <citation type="submission" date="2015-10" db="EMBL/GenBank/DDBJ databases">
        <title>Bioinformatic analysis of the first complete genome sequence of Lactobacillus kunkeei strain MP2, an Apis mellifera gut isolate.</title>
        <authorList>
            <person name="Asenjo F."/>
            <person name="Olmos A."/>
            <person name="Henriquez-Piskulich P."/>
            <person name="Aldea P."/>
            <person name="Ugalde J.A."/>
            <person name="Trombert A.N."/>
        </authorList>
    </citation>
    <scope>NUCLEOTIDE SEQUENCE [LARGE SCALE GENOMIC DNA]</scope>
    <source>
        <strain evidence="4">MP2</strain>
    </source>
</reference>
<evidence type="ECO:0000256" key="1">
    <source>
        <dbReference type="SAM" id="Phobius"/>
    </source>
</evidence>
<keyword evidence="1" id="KW-1133">Transmembrane helix</keyword>